<organism evidence="1 2">
    <name type="scientific">Pararcticibacter amylolyticus</name>
    <dbReference type="NCBI Taxonomy" id="2173175"/>
    <lineage>
        <taxon>Bacteria</taxon>
        <taxon>Pseudomonadati</taxon>
        <taxon>Bacteroidota</taxon>
        <taxon>Sphingobacteriia</taxon>
        <taxon>Sphingobacteriales</taxon>
        <taxon>Sphingobacteriaceae</taxon>
        <taxon>Pararcticibacter</taxon>
    </lineage>
</organism>
<comment type="caution">
    <text evidence="1">The sequence shown here is derived from an EMBL/GenBank/DDBJ whole genome shotgun (WGS) entry which is preliminary data.</text>
</comment>
<dbReference type="RefSeq" id="WP_109414252.1">
    <property type="nucleotide sequence ID" value="NZ_QEAS01000002.1"/>
</dbReference>
<dbReference type="OrthoDB" id="790701at2"/>
<gene>
    <name evidence="1" type="ORF">DDR33_02825</name>
</gene>
<keyword evidence="2" id="KW-1185">Reference proteome</keyword>
<protein>
    <submittedName>
        <fullName evidence="1">Uncharacterized protein</fullName>
    </submittedName>
</protein>
<dbReference type="Proteomes" id="UP000245647">
    <property type="component" value="Unassembled WGS sequence"/>
</dbReference>
<name>A0A2U2PKN7_9SPHI</name>
<dbReference type="AlphaFoldDB" id="A0A2U2PKN7"/>
<evidence type="ECO:0000313" key="1">
    <source>
        <dbReference type="EMBL" id="PWG81975.1"/>
    </source>
</evidence>
<dbReference type="EMBL" id="QEAS01000002">
    <property type="protein sequence ID" value="PWG81975.1"/>
    <property type="molecule type" value="Genomic_DNA"/>
</dbReference>
<evidence type="ECO:0000313" key="2">
    <source>
        <dbReference type="Proteomes" id="UP000245647"/>
    </source>
</evidence>
<sequence>MNKFNGQESFIHSSESNMYHIREELTFLENPDTYRCFLQDFYRVVISPERWPQEKLRLLHTGFEQIMITLDAAWFFYEEHLNMRQKFQHDEPAGNPVEPSFTDYSIDQCYPYLQENKWPAERHQRFRGRVQLLNQQEIERGYLFYEQLFSYQSQGDWKRYFNLWLEAALDERPIFSSQQLSAAQVYEHYLWLLKLTERVWLDDCQDKGLLYHQIMPWFDMDNYPVFSTVDFCLSPYREIYGIFYRKSLMDYKKELNQLFKTALDAGEEWKERPVELLYQLRTLVTLAECLWLIRQLGPNYPKDWNRDHTTYHGKQAAAPKPGYKYLLSEEMAGKPENYLPVFFDRYSLNEVFEMFFETTLAAMGDKSFPVSSAEELKEFHAAFLRLLEAAFLIQAKKYSPKKK</sequence>
<proteinExistence type="predicted"/>
<accession>A0A2U2PKN7</accession>
<reference evidence="1 2" key="1">
    <citation type="submission" date="2018-04" db="EMBL/GenBank/DDBJ databases">
        <title>Pedobacter chongqingensis sp. nov., isolated from a rottenly hemp rope.</title>
        <authorList>
            <person name="Cai Y."/>
        </authorList>
    </citation>
    <scope>NUCLEOTIDE SEQUENCE [LARGE SCALE GENOMIC DNA]</scope>
    <source>
        <strain evidence="1 2">FJ4-8</strain>
    </source>
</reference>